<dbReference type="Proteomes" id="UP001141806">
    <property type="component" value="Unassembled WGS sequence"/>
</dbReference>
<reference evidence="1" key="1">
    <citation type="journal article" date="2023" name="Plant J.">
        <title>The genome of the king protea, Protea cynaroides.</title>
        <authorList>
            <person name="Chang J."/>
            <person name="Duong T.A."/>
            <person name="Schoeman C."/>
            <person name="Ma X."/>
            <person name="Roodt D."/>
            <person name="Barker N."/>
            <person name="Li Z."/>
            <person name="Van de Peer Y."/>
            <person name="Mizrachi E."/>
        </authorList>
    </citation>
    <scope>NUCLEOTIDE SEQUENCE</scope>
    <source>
        <tissue evidence="1">Young leaves</tissue>
    </source>
</reference>
<organism evidence="1 2">
    <name type="scientific">Protea cynaroides</name>
    <dbReference type="NCBI Taxonomy" id="273540"/>
    <lineage>
        <taxon>Eukaryota</taxon>
        <taxon>Viridiplantae</taxon>
        <taxon>Streptophyta</taxon>
        <taxon>Embryophyta</taxon>
        <taxon>Tracheophyta</taxon>
        <taxon>Spermatophyta</taxon>
        <taxon>Magnoliopsida</taxon>
        <taxon>Proteales</taxon>
        <taxon>Proteaceae</taxon>
        <taxon>Protea</taxon>
    </lineage>
</organism>
<accession>A0A9Q0KLF6</accession>
<comment type="caution">
    <text evidence="1">The sequence shown here is derived from an EMBL/GenBank/DDBJ whole genome shotgun (WGS) entry which is preliminary data.</text>
</comment>
<keyword evidence="2" id="KW-1185">Reference proteome</keyword>
<proteinExistence type="predicted"/>
<evidence type="ECO:0000313" key="2">
    <source>
        <dbReference type="Proteomes" id="UP001141806"/>
    </source>
</evidence>
<evidence type="ECO:0000313" key="1">
    <source>
        <dbReference type="EMBL" id="KAJ4972707.1"/>
    </source>
</evidence>
<name>A0A9Q0KLF6_9MAGN</name>
<gene>
    <name evidence="1" type="ORF">NE237_005881</name>
</gene>
<dbReference type="AlphaFoldDB" id="A0A9Q0KLF6"/>
<sequence length="145" mass="16041">MEGVSTSPTKKVCFDNLFSPACCFSFKRIGLRHDLGHRIKEINERLDGIASEKDKFGFSETSNYESIVESRRRLETSSFVDVNEVFGRTTDKDIIISKLLVSEEGNHLQQELAATGGVVPLVISIVGMGVWAKPHLPNLSLTMIG</sequence>
<protein>
    <submittedName>
        <fullName evidence="1">Uncharacterized protein</fullName>
    </submittedName>
</protein>
<dbReference type="EMBL" id="JAMYWD010000004">
    <property type="protein sequence ID" value="KAJ4972707.1"/>
    <property type="molecule type" value="Genomic_DNA"/>
</dbReference>
<dbReference type="OrthoDB" id="5279713at2759"/>